<protein>
    <submittedName>
        <fullName evidence="4">Ankyrin repeat-rich membrane-spanning</fullName>
    </submittedName>
</protein>
<dbReference type="EMBL" id="VNKQ01000011">
    <property type="protein sequence ID" value="KAG0647998.1"/>
    <property type="molecule type" value="Genomic_DNA"/>
</dbReference>
<dbReference type="InterPro" id="IPR002110">
    <property type="entry name" value="Ankyrin_rpt"/>
</dbReference>
<dbReference type="Proteomes" id="UP000785200">
    <property type="component" value="Unassembled WGS sequence"/>
</dbReference>
<feature type="repeat" description="ANK" evidence="3">
    <location>
        <begin position="106"/>
        <end position="138"/>
    </location>
</feature>
<dbReference type="Pfam" id="PF12796">
    <property type="entry name" value="Ank_2"/>
    <property type="match status" value="1"/>
</dbReference>
<dbReference type="InterPro" id="IPR036770">
    <property type="entry name" value="Ankyrin_rpt-contain_sf"/>
</dbReference>
<feature type="repeat" description="ANK" evidence="3">
    <location>
        <begin position="139"/>
        <end position="171"/>
    </location>
</feature>
<dbReference type="Gene3D" id="1.25.40.20">
    <property type="entry name" value="Ankyrin repeat-containing domain"/>
    <property type="match status" value="1"/>
</dbReference>
<sequence>MDLVTTLSPLAIKLAASYLTDRTTGPAEQLAIEAASNSTHRLEDLLEKDPSIDRGPAFVAAAAAGRIEALDILLNTATSSRKHLHHHRHSSVAEDTQKLWLNTICSGTTPLLEAVKGKHGKTADFLLESGADPNLCGKHGPVALLIAAKEGDLEAVKSLLSFGADVDWKDSAGDTALIVASRWRHAHVAHYLLKHGAEVNARNDKGGTALLVAARHDCVEVVEVLLQKGADITARDRKGLGVLHRAVEGKWLVEQVPASVKARMLKVLLEAGADPAVKDGKGKTAAQKVGWMEGGDNLRRLLDGKEREIRFKDRVHTKDLVRRCFDIQAILDSYDPPETEFNNPESVDESTYKSGSVTYLKLESSTTSNRTIKTTHLDIAPLISKAGVRGVVSTVAHGSFHSQPASLLVFSFALRSGDHGFRFENAHVKITFSKHPSAPASQLSPVVLKFAPRKIFGLPTVEGRKNRIGGEISLQIPAGAVTVGPTVSGERESEYEKEHRYGCIGNYWSSKHAADWDVVYWDVKENKRTKHGIPDRLNVAVVVEREGVFTASVEVSVDTPIANGIFAFPWSKTSPVTFSPEVVTGKQPRTAKFDELTNSDWRSMIPYEDEWENKFSEETMRSAAPASIPGSAGRVADAALSKTESQVAGEGIAMTRYEIGVEPLEVGEESDDR</sequence>
<feature type="repeat" description="ANK" evidence="3">
    <location>
        <begin position="172"/>
        <end position="204"/>
    </location>
</feature>
<comment type="caution">
    <text evidence="4">The sequence shown here is derived from an EMBL/GenBank/DDBJ whole genome shotgun (WGS) entry which is preliminary data.</text>
</comment>
<evidence type="ECO:0000256" key="2">
    <source>
        <dbReference type="ARBA" id="ARBA00023043"/>
    </source>
</evidence>
<name>A0A9P7AVU6_9HELO</name>
<accession>A0A9P7AVU6</accession>
<dbReference type="PANTHER" id="PTHR24171:SF9">
    <property type="entry name" value="ANKYRIN REPEAT DOMAIN-CONTAINING PROTEIN 39"/>
    <property type="match status" value="1"/>
</dbReference>
<dbReference type="SUPFAM" id="SSF48403">
    <property type="entry name" value="Ankyrin repeat"/>
    <property type="match status" value="1"/>
</dbReference>
<dbReference type="PANTHER" id="PTHR24171">
    <property type="entry name" value="ANKYRIN REPEAT DOMAIN-CONTAINING PROTEIN 39-RELATED"/>
    <property type="match status" value="1"/>
</dbReference>
<keyword evidence="5" id="KW-1185">Reference proteome</keyword>
<gene>
    <name evidence="4" type="ORF">D0Z07_5781</name>
</gene>
<dbReference type="OrthoDB" id="5030973at2759"/>
<dbReference type="AlphaFoldDB" id="A0A9P7AVU6"/>
<evidence type="ECO:0000313" key="4">
    <source>
        <dbReference type="EMBL" id="KAG0647998.1"/>
    </source>
</evidence>
<dbReference type="GO" id="GO:0004842">
    <property type="term" value="F:ubiquitin-protein transferase activity"/>
    <property type="evidence" value="ECO:0007669"/>
    <property type="project" value="TreeGrafter"/>
</dbReference>
<dbReference type="Pfam" id="PF00023">
    <property type="entry name" value="Ank"/>
    <property type="match status" value="1"/>
</dbReference>
<evidence type="ECO:0000256" key="1">
    <source>
        <dbReference type="ARBA" id="ARBA00022737"/>
    </source>
</evidence>
<organism evidence="4 5">
    <name type="scientific">Hyphodiscus hymeniophilus</name>
    <dbReference type="NCBI Taxonomy" id="353542"/>
    <lineage>
        <taxon>Eukaryota</taxon>
        <taxon>Fungi</taxon>
        <taxon>Dikarya</taxon>
        <taxon>Ascomycota</taxon>
        <taxon>Pezizomycotina</taxon>
        <taxon>Leotiomycetes</taxon>
        <taxon>Helotiales</taxon>
        <taxon>Hyphodiscaceae</taxon>
        <taxon>Hyphodiscus</taxon>
    </lineage>
</organism>
<evidence type="ECO:0000256" key="3">
    <source>
        <dbReference type="PROSITE-ProRule" id="PRU00023"/>
    </source>
</evidence>
<keyword evidence="1" id="KW-0677">Repeat</keyword>
<proteinExistence type="predicted"/>
<keyword evidence="2 3" id="KW-0040">ANK repeat</keyword>
<dbReference type="SMART" id="SM00248">
    <property type="entry name" value="ANK"/>
    <property type="match status" value="5"/>
</dbReference>
<dbReference type="PROSITE" id="PS50297">
    <property type="entry name" value="ANK_REP_REGION"/>
    <property type="match status" value="4"/>
</dbReference>
<dbReference type="PROSITE" id="PS50088">
    <property type="entry name" value="ANK_REPEAT"/>
    <property type="match status" value="4"/>
</dbReference>
<reference evidence="4" key="1">
    <citation type="submission" date="2019-07" db="EMBL/GenBank/DDBJ databases">
        <title>Hyphodiscus hymeniophilus genome sequencing and assembly.</title>
        <authorList>
            <person name="Kramer G."/>
            <person name="Nodwell J."/>
        </authorList>
    </citation>
    <scope>NUCLEOTIDE SEQUENCE</scope>
    <source>
        <strain evidence="4">ATCC 34498</strain>
    </source>
</reference>
<evidence type="ECO:0000313" key="5">
    <source>
        <dbReference type="Proteomes" id="UP000785200"/>
    </source>
</evidence>
<feature type="repeat" description="ANK" evidence="3">
    <location>
        <begin position="205"/>
        <end position="237"/>
    </location>
</feature>
<dbReference type="GO" id="GO:0085020">
    <property type="term" value="P:protein K6-linked ubiquitination"/>
    <property type="evidence" value="ECO:0007669"/>
    <property type="project" value="TreeGrafter"/>
</dbReference>